<dbReference type="GO" id="GO:0003677">
    <property type="term" value="F:DNA binding"/>
    <property type="evidence" value="ECO:0007669"/>
    <property type="project" value="UniProtKB-KW"/>
</dbReference>
<evidence type="ECO:0000259" key="5">
    <source>
        <dbReference type="Pfam" id="PF04198"/>
    </source>
</evidence>
<organism evidence="6 7">
    <name type="scientific">Rhizobium quercicola</name>
    <dbReference type="NCBI Taxonomy" id="2901226"/>
    <lineage>
        <taxon>Bacteria</taxon>
        <taxon>Pseudomonadati</taxon>
        <taxon>Pseudomonadota</taxon>
        <taxon>Alphaproteobacteria</taxon>
        <taxon>Hyphomicrobiales</taxon>
        <taxon>Rhizobiaceae</taxon>
        <taxon>Rhizobium/Agrobacterium group</taxon>
        <taxon>Rhizobium</taxon>
    </lineage>
</organism>
<keyword evidence="4" id="KW-0804">Transcription</keyword>
<evidence type="ECO:0000256" key="3">
    <source>
        <dbReference type="ARBA" id="ARBA00023125"/>
    </source>
</evidence>
<dbReference type="InterPro" id="IPR036388">
    <property type="entry name" value="WH-like_DNA-bd_sf"/>
</dbReference>
<dbReference type="InterPro" id="IPR013324">
    <property type="entry name" value="RNA_pol_sigma_r3/r4-like"/>
</dbReference>
<name>A0A9X1NT73_9HYPH</name>
<dbReference type="RefSeq" id="WP_231813735.1">
    <property type="nucleotide sequence ID" value="NZ_JAJOZR010000005.1"/>
</dbReference>
<dbReference type="GO" id="GO:0030246">
    <property type="term" value="F:carbohydrate binding"/>
    <property type="evidence" value="ECO:0007669"/>
    <property type="project" value="InterPro"/>
</dbReference>
<dbReference type="PANTHER" id="PTHR34294:SF1">
    <property type="entry name" value="TRANSCRIPTIONAL REGULATOR LSRR"/>
    <property type="match status" value="1"/>
</dbReference>
<dbReference type="AlphaFoldDB" id="A0A9X1NT73"/>
<dbReference type="SUPFAM" id="SSF88659">
    <property type="entry name" value="Sigma3 and sigma4 domains of RNA polymerase sigma factors"/>
    <property type="match status" value="1"/>
</dbReference>
<protein>
    <submittedName>
        <fullName evidence="6">Sugar-binding transcriptional regulator</fullName>
    </submittedName>
</protein>
<evidence type="ECO:0000313" key="6">
    <source>
        <dbReference type="EMBL" id="MCD7109264.1"/>
    </source>
</evidence>
<comment type="caution">
    <text evidence="6">The sequence shown here is derived from an EMBL/GenBank/DDBJ whole genome shotgun (WGS) entry which is preliminary data.</text>
</comment>
<feature type="domain" description="Sugar-binding" evidence="5">
    <location>
        <begin position="68"/>
        <end position="320"/>
    </location>
</feature>
<keyword evidence="2" id="KW-0805">Transcription regulation</keyword>
<sequence length="322" mass="34563">MARLDRTNPNILLDTRSLRLRAAWLYYNRGLTQKDIAENLGISRATVIRMLDEAVKRAEVQIWINETPEDCTGLALRLEEKLGLDEAIVVPGEGDVDETARDVGAALGTFLSEVIRDGNVVGVGWGRTLSASLQTFRPPRMEKAKIVSLLGGLIETSTLNPVDYSWRLASALGADCMLMLAPLIVDSEETKARLIERCGLDRLFATAEMLDIAIVSCGDFSANGSSLSPGFLLPADLKALLAAGTVCDTLCHFLDAAGNSVDHPLNRRVMSVGLSAVAKARHVVIASGGRKRVAAIRATMARTGCHTLITDEAAARGLLELA</sequence>
<dbReference type="EMBL" id="JAJOZR010000005">
    <property type="protein sequence ID" value="MCD7109264.1"/>
    <property type="molecule type" value="Genomic_DNA"/>
</dbReference>
<dbReference type="Gene3D" id="1.10.10.10">
    <property type="entry name" value="Winged helix-like DNA-binding domain superfamily/Winged helix DNA-binding domain"/>
    <property type="match status" value="1"/>
</dbReference>
<accession>A0A9X1NT73</accession>
<proteinExistence type="inferred from homology"/>
<reference evidence="6" key="1">
    <citation type="submission" date="2021-12" db="EMBL/GenBank/DDBJ databases">
        <authorList>
            <person name="Li Y."/>
        </authorList>
    </citation>
    <scope>NUCLEOTIDE SEQUENCE</scope>
    <source>
        <strain evidence="6">DKSPLA3</strain>
    </source>
</reference>
<evidence type="ECO:0000256" key="2">
    <source>
        <dbReference type="ARBA" id="ARBA00023015"/>
    </source>
</evidence>
<keyword evidence="3" id="KW-0238">DNA-binding</keyword>
<dbReference type="Pfam" id="PF04198">
    <property type="entry name" value="Sugar-bind"/>
    <property type="match status" value="1"/>
</dbReference>
<dbReference type="InterPro" id="IPR051054">
    <property type="entry name" value="SorC_transcr_regulators"/>
</dbReference>
<dbReference type="InterPro" id="IPR007324">
    <property type="entry name" value="Sugar-bd_dom_put"/>
</dbReference>
<comment type="similarity">
    <text evidence="1">Belongs to the SorC transcriptional regulatory family.</text>
</comment>
<keyword evidence="7" id="KW-1185">Reference proteome</keyword>
<dbReference type="InterPro" id="IPR037171">
    <property type="entry name" value="NagB/RpiA_transferase-like"/>
</dbReference>
<evidence type="ECO:0000313" key="7">
    <source>
        <dbReference type="Proteomes" id="UP001139089"/>
    </source>
</evidence>
<evidence type="ECO:0000256" key="4">
    <source>
        <dbReference type="ARBA" id="ARBA00023163"/>
    </source>
</evidence>
<dbReference type="Gene3D" id="3.40.50.1360">
    <property type="match status" value="1"/>
</dbReference>
<dbReference type="SUPFAM" id="SSF100950">
    <property type="entry name" value="NagB/RpiA/CoA transferase-like"/>
    <property type="match status" value="1"/>
</dbReference>
<gene>
    <name evidence="6" type="ORF">LRX75_09415</name>
</gene>
<dbReference type="Proteomes" id="UP001139089">
    <property type="component" value="Unassembled WGS sequence"/>
</dbReference>
<dbReference type="PANTHER" id="PTHR34294">
    <property type="entry name" value="TRANSCRIPTIONAL REGULATOR-RELATED"/>
    <property type="match status" value="1"/>
</dbReference>
<evidence type="ECO:0000256" key="1">
    <source>
        <dbReference type="ARBA" id="ARBA00010466"/>
    </source>
</evidence>
<dbReference type="Pfam" id="PF13384">
    <property type="entry name" value="HTH_23"/>
    <property type="match status" value="1"/>
</dbReference>